<dbReference type="EMBL" id="JARKIF010000001">
    <property type="protein sequence ID" value="KAJ7649749.1"/>
    <property type="molecule type" value="Genomic_DNA"/>
</dbReference>
<sequence length="115" mass="12801">MPACLCSLFITIFYLLRHVIYVLTLADIVLCPPASPAHHWQPAPDARLFHLHVTLHELVHLTARYPPHHRLSPQTASVPTMSWCCGRAYQAGHPPLTSPHRAPSRTTRASTPSVS</sequence>
<comment type="caution">
    <text evidence="2">The sequence shown here is derived from an EMBL/GenBank/DDBJ whole genome shotgun (WGS) entry which is preliminary data.</text>
</comment>
<keyword evidence="3" id="KW-1185">Reference proteome</keyword>
<accession>A0AAD7CHY2</accession>
<feature type="compositionally biased region" description="Polar residues" evidence="1">
    <location>
        <begin position="104"/>
        <end position="115"/>
    </location>
</feature>
<feature type="region of interest" description="Disordered" evidence="1">
    <location>
        <begin position="93"/>
        <end position="115"/>
    </location>
</feature>
<evidence type="ECO:0000313" key="3">
    <source>
        <dbReference type="Proteomes" id="UP001221142"/>
    </source>
</evidence>
<gene>
    <name evidence="2" type="ORF">FB45DRAFT_1049933</name>
</gene>
<protein>
    <submittedName>
        <fullName evidence="2">Uncharacterized protein</fullName>
    </submittedName>
</protein>
<evidence type="ECO:0000313" key="2">
    <source>
        <dbReference type="EMBL" id="KAJ7649749.1"/>
    </source>
</evidence>
<dbReference type="Proteomes" id="UP001221142">
    <property type="component" value="Unassembled WGS sequence"/>
</dbReference>
<organism evidence="2 3">
    <name type="scientific">Roridomyces roridus</name>
    <dbReference type="NCBI Taxonomy" id="1738132"/>
    <lineage>
        <taxon>Eukaryota</taxon>
        <taxon>Fungi</taxon>
        <taxon>Dikarya</taxon>
        <taxon>Basidiomycota</taxon>
        <taxon>Agaricomycotina</taxon>
        <taxon>Agaricomycetes</taxon>
        <taxon>Agaricomycetidae</taxon>
        <taxon>Agaricales</taxon>
        <taxon>Marasmiineae</taxon>
        <taxon>Mycenaceae</taxon>
        <taxon>Roridomyces</taxon>
    </lineage>
</organism>
<reference evidence="2" key="1">
    <citation type="submission" date="2023-03" db="EMBL/GenBank/DDBJ databases">
        <title>Massive genome expansion in bonnet fungi (Mycena s.s.) driven by repeated elements and novel gene families across ecological guilds.</title>
        <authorList>
            <consortium name="Lawrence Berkeley National Laboratory"/>
            <person name="Harder C.B."/>
            <person name="Miyauchi S."/>
            <person name="Viragh M."/>
            <person name="Kuo A."/>
            <person name="Thoen E."/>
            <person name="Andreopoulos B."/>
            <person name="Lu D."/>
            <person name="Skrede I."/>
            <person name="Drula E."/>
            <person name="Henrissat B."/>
            <person name="Morin E."/>
            <person name="Kohler A."/>
            <person name="Barry K."/>
            <person name="LaButti K."/>
            <person name="Morin E."/>
            <person name="Salamov A."/>
            <person name="Lipzen A."/>
            <person name="Mereny Z."/>
            <person name="Hegedus B."/>
            <person name="Baldrian P."/>
            <person name="Stursova M."/>
            <person name="Weitz H."/>
            <person name="Taylor A."/>
            <person name="Grigoriev I.V."/>
            <person name="Nagy L.G."/>
            <person name="Martin F."/>
            <person name="Kauserud H."/>
        </authorList>
    </citation>
    <scope>NUCLEOTIDE SEQUENCE</scope>
    <source>
        <strain evidence="2">9284</strain>
    </source>
</reference>
<proteinExistence type="predicted"/>
<evidence type="ECO:0000256" key="1">
    <source>
        <dbReference type="SAM" id="MobiDB-lite"/>
    </source>
</evidence>
<dbReference type="AlphaFoldDB" id="A0AAD7CHY2"/>
<name>A0AAD7CHY2_9AGAR</name>